<dbReference type="Gene3D" id="1.10.510.10">
    <property type="entry name" value="Transferase(Phosphotransferase) domain 1"/>
    <property type="match status" value="1"/>
</dbReference>
<feature type="domain" description="Protein kinase" evidence="8">
    <location>
        <begin position="45"/>
        <end position="383"/>
    </location>
</feature>
<evidence type="ECO:0000313" key="10">
    <source>
        <dbReference type="Proteomes" id="UP000799324"/>
    </source>
</evidence>
<evidence type="ECO:0000256" key="6">
    <source>
        <dbReference type="SAM" id="Coils"/>
    </source>
</evidence>
<dbReference type="InterPro" id="IPR011009">
    <property type="entry name" value="Kinase-like_dom_sf"/>
</dbReference>
<keyword evidence="2" id="KW-0808">Transferase</keyword>
<evidence type="ECO:0000313" key="9">
    <source>
        <dbReference type="EMBL" id="KAF2660369.1"/>
    </source>
</evidence>
<feature type="region of interest" description="Disordered" evidence="7">
    <location>
        <begin position="1"/>
        <end position="46"/>
    </location>
</feature>
<dbReference type="PROSITE" id="PS50011">
    <property type="entry name" value="PROTEIN_KINASE_DOM"/>
    <property type="match status" value="1"/>
</dbReference>
<dbReference type="SUPFAM" id="SSF56112">
    <property type="entry name" value="Protein kinase-like (PK-like)"/>
    <property type="match status" value="1"/>
</dbReference>
<evidence type="ECO:0000256" key="1">
    <source>
        <dbReference type="ARBA" id="ARBA00012513"/>
    </source>
</evidence>
<evidence type="ECO:0000259" key="8">
    <source>
        <dbReference type="PROSITE" id="PS50011"/>
    </source>
</evidence>
<name>A0A6A6TK12_9PLEO</name>
<evidence type="ECO:0000256" key="3">
    <source>
        <dbReference type="ARBA" id="ARBA00022741"/>
    </source>
</evidence>
<keyword evidence="5" id="KW-0067">ATP-binding</keyword>
<dbReference type="AlphaFoldDB" id="A0A6A6TK12"/>
<dbReference type="InterPro" id="IPR050660">
    <property type="entry name" value="NEK_Ser/Thr_kinase"/>
</dbReference>
<evidence type="ECO:0000256" key="7">
    <source>
        <dbReference type="SAM" id="MobiDB-lite"/>
    </source>
</evidence>
<keyword evidence="4 9" id="KW-0418">Kinase</keyword>
<keyword evidence="6" id="KW-0175">Coiled coil</keyword>
<evidence type="ECO:0000256" key="2">
    <source>
        <dbReference type="ARBA" id="ARBA00022679"/>
    </source>
</evidence>
<organism evidence="9 10">
    <name type="scientific">Lophiostoma macrostomum CBS 122681</name>
    <dbReference type="NCBI Taxonomy" id="1314788"/>
    <lineage>
        <taxon>Eukaryota</taxon>
        <taxon>Fungi</taxon>
        <taxon>Dikarya</taxon>
        <taxon>Ascomycota</taxon>
        <taxon>Pezizomycotina</taxon>
        <taxon>Dothideomycetes</taxon>
        <taxon>Pleosporomycetidae</taxon>
        <taxon>Pleosporales</taxon>
        <taxon>Lophiostomataceae</taxon>
        <taxon>Lophiostoma</taxon>
    </lineage>
</organism>
<proteinExistence type="predicted"/>
<feature type="coiled-coil region" evidence="6">
    <location>
        <begin position="380"/>
        <end position="407"/>
    </location>
</feature>
<dbReference type="OrthoDB" id="310217at2759"/>
<dbReference type="PANTHER" id="PTHR43671:SF13">
    <property type="entry name" value="SERINE_THREONINE-PROTEIN KINASE NEK2"/>
    <property type="match status" value="1"/>
</dbReference>
<dbReference type="InterPro" id="IPR008271">
    <property type="entry name" value="Ser/Thr_kinase_AS"/>
</dbReference>
<evidence type="ECO:0000256" key="4">
    <source>
        <dbReference type="ARBA" id="ARBA00022777"/>
    </source>
</evidence>
<dbReference type="Gene3D" id="3.30.200.20">
    <property type="entry name" value="Phosphorylase Kinase, domain 1"/>
    <property type="match status" value="1"/>
</dbReference>
<dbReference type="EMBL" id="MU004300">
    <property type="protein sequence ID" value="KAF2660369.1"/>
    <property type="molecule type" value="Genomic_DNA"/>
</dbReference>
<dbReference type="CDD" id="cd00180">
    <property type="entry name" value="PKc"/>
    <property type="match status" value="1"/>
</dbReference>
<keyword evidence="10" id="KW-1185">Reference proteome</keyword>
<dbReference type="InterPro" id="IPR000719">
    <property type="entry name" value="Prot_kinase_dom"/>
</dbReference>
<dbReference type="GO" id="GO:0004674">
    <property type="term" value="F:protein serine/threonine kinase activity"/>
    <property type="evidence" value="ECO:0007669"/>
    <property type="project" value="UniProtKB-EC"/>
</dbReference>
<gene>
    <name evidence="9" type="ORF">K491DRAFT_688412</name>
</gene>
<dbReference type="Pfam" id="PF00069">
    <property type="entry name" value="Pkinase"/>
    <property type="match status" value="1"/>
</dbReference>
<accession>A0A6A6TK12</accession>
<keyword evidence="3" id="KW-0547">Nucleotide-binding</keyword>
<reference evidence="9" key="1">
    <citation type="journal article" date="2020" name="Stud. Mycol.">
        <title>101 Dothideomycetes genomes: a test case for predicting lifestyles and emergence of pathogens.</title>
        <authorList>
            <person name="Haridas S."/>
            <person name="Albert R."/>
            <person name="Binder M."/>
            <person name="Bloem J."/>
            <person name="Labutti K."/>
            <person name="Salamov A."/>
            <person name="Andreopoulos B."/>
            <person name="Baker S."/>
            <person name="Barry K."/>
            <person name="Bills G."/>
            <person name="Bluhm B."/>
            <person name="Cannon C."/>
            <person name="Castanera R."/>
            <person name="Culley D."/>
            <person name="Daum C."/>
            <person name="Ezra D."/>
            <person name="Gonzalez J."/>
            <person name="Henrissat B."/>
            <person name="Kuo A."/>
            <person name="Liang C."/>
            <person name="Lipzen A."/>
            <person name="Lutzoni F."/>
            <person name="Magnuson J."/>
            <person name="Mondo S."/>
            <person name="Nolan M."/>
            <person name="Ohm R."/>
            <person name="Pangilinan J."/>
            <person name="Park H.-J."/>
            <person name="Ramirez L."/>
            <person name="Alfaro M."/>
            <person name="Sun H."/>
            <person name="Tritt A."/>
            <person name="Yoshinaga Y."/>
            <person name="Zwiers L.-H."/>
            <person name="Turgeon B."/>
            <person name="Goodwin S."/>
            <person name="Spatafora J."/>
            <person name="Crous P."/>
            <person name="Grigoriev I."/>
        </authorList>
    </citation>
    <scope>NUCLEOTIDE SEQUENCE</scope>
    <source>
        <strain evidence="9">CBS 122681</strain>
    </source>
</reference>
<dbReference type="SMART" id="SM00220">
    <property type="entry name" value="S_TKc"/>
    <property type="match status" value="1"/>
</dbReference>
<dbReference type="EC" id="2.7.11.1" evidence="1"/>
<dbReference type="GO" id="GO:0005524">
    <property type="term" value="F:ATP binding"/>
    <property type="evidence" value="ECO:0007669"/>
    <property type="project" value="UniProtKB-KW"/>
</dbReference>
<evidence type="ECO:0000256" key="5">
    <source>
        <dbReference type="ARBA" id="ARBA00022840"/>
    </source>
</evidence>
<dbReference type="PROSITE" id="PS00108">
    <property type="entry name" value="PROTEIN_KINASE_ST"/>
    <property type="match status" value="1"/>
</dbReference>
<dbReference type="Proteomes" id="UP000799324">
    <property type="component" value="Unassembled WGS sequence"/>
</dbReference>
<sequence length="413" mass="47177">MPSKLCQLASKLHPKHSDHKMTRIQPGPSSYDSTSNPINDFPKAHTHQRSLCTGSESTVDLWTHTSTGHALAVKSIKPHLGYKHSLPNELHILSALPVHANIVRAWAFYKSAGQGGRDAILFEFFEHGDLFSIRALALSNPLNVGIGIFSEKCMWSIFTQLVSGLAFLHEGLGAPAGCDADFWKTVLHRDIKLENIFVKKLGAAPDWSSIEVKFGDFGLAAFWSEGMRERDKEMPRHLGTPDFWPPEMTWEDRRYGPEADVWAVGGVLHELAHGFPPIVDPRVTRREVWSKCVDEKARKKLLPKDWKCMGKDMQEWYWAVRTPRKVWPVNVEEQRQERDARRKRPCPRYGDRFNECLMMALKLEKEERASAGELQSKIEEEYAAYQYEELEAEMADLMEENNEGTNSEDEDSE</sequence>
<protein>
    <recommendedName>
        <fullName evidence="1">non-specific serine/threonine protein kinase</fullName>
        <ecNumber evidence="1">2.7.11.1</ecNumber>
    </recommendedName>
</protein>
<feature type="compositionally biased region" description="Polar residues" evidence="7">
    <location>
        <begin position="27"/>
        <end position="38"/>
    </location>
</feature>
<dbReference type="PANTHER" id="PTHR43671">
    <property type="entry name" value="SERINE/THREONINE-PROTEIN KINASE NEK"/>
    <property type="match status" value="1"/>
</dbReference>